<dbReference type="SUPFAM" id="SSF51905">
    <property type="entry name" value="FAD/NAD(P)-binding domain"/>
    <property type="match status" value="1"/>
</dbReference>
<accession>A0A4R7I241</accession>
<evidence type="ECO:0000256" key="7">
    <source>
        <dbReference type="ARBA" id="ARBA00019046"/>
    </source>
</evidence>
<comment type="catalytic activity">
    <reaction evidence="1">
        <text>coproporphyrinogen III + 3 O2 = coproporphyrin III + 3 H2O2</text>
        <dbReference type="Rhea" id="RHEA:43436"/>
        <dbReference type="ChEBI" id="CHEBI:15379"/>
        <dbReference type="ChEBI" id="CHEBI:16240"/>
        <dbReference type="ChEBI" id="CHEBI:57309"/>
        <dbReference type="ChEBI" id="CHEBI:131725"/>
        <dbReference type="EC" id="1.3.3.15"/>
    </reaction>
    <physiologicalReaction direction="left-to-right" evidence="1">
        <dbReference type="Rhea" id="RHEA:43437"/>
    </physiologicalReaction>
</comment>
<evidence type="ECO:0000256" key="5">
    <source>
        <dbReference type="ARBA" id="ARBA00008310"/>
    </source>
</evidence>
<keyword evidence="12" id="KW-0963">Cytoplasm</keyword>
<evidence type="ECO:0000256" key="10">
    <source>
        <dbReference type="ARBA" id="ARBA00023002"/>
    </source>
</evidence>
<keyword evidence="11 12" id="KW-0350">Heme biosynthesis</keyword>
<dbReference type="AlphaFoldDB" id="A0A4R7I241"/>
<evidence type="ECO:0000256" key="2">
    <source>
        <dbReference type="ARBA" id="ARBA00001974"/>
    </source>
</evidence>
<evidence type="ECO:0000256" key="9">
    <source>
        <dbReference type="ARBA" id="ARBA00022827"/>
    </source>
</evidence>
<evidence type="ECO:0000256" key="8">
    <source>
        <dbReference type="ARBA" id="ARBA00022630"/>
    </source>
</evidence>
<evidence type="ECO:0000256" key="12">
    <source>
        <dbReference type="RuleBase" id="RU364052"/>
    </source>
</evidence>
<dbReference type="UniPathway" id="UPA00252"/>
<keyword evidence="10 12" id="KW-0560">Oxidoreductase</keyword>
<evidence type="ECO:0000256" key="6">
    <source>
        <dbReference type="ARBA" id="ARBA00012402"/>
    </source>
</evidence>
<proteinExistence type="inferred from homology"/>
<reference evidence="14 15" key="1">
    <citation type="submission" date="2019-03" db="EMBL/GenBank/DDBJ databases">
        <title>Sequencing the genomes of 1000 actinobacteria strains.</title>
        <authorList>
            <person name="Klenk H.-P."/>
        </authorList>
    </citation>
    <scope>NUCLEOTIDE SEQUENCE [LARGE SCALE GENOMIC DNA]</scope>
    <source>
        <strain evidence="14 15">DSM 18936</strain>
    </source>
</reference>
<evidence type="ECO:0000313" key="14">
    <source>
        <dbReference type="EMBL" id="TDT17657.1"/>
    </source>
</evidence>
<dbReference type="Gene3D" id="1.10.3110.10">
    <property type="entry name" value="protoporphyrinogen ix oxidase, domain 3"/>
    <property type="match status" value="1"/>
</dbReference>
<dbReference type="InterPro" id="IPR036188">
    <property type="entry name" value="FAD/NAD-bd_sf"/>
</dbReference>
<dbReference type="OrthoDB" id="4496419at2"/>
<dbReference type="NCBIfam" id="TIGR00562">
    <property type="entry name" value="proto_IX_ox"/>
    <property type="match status" value="1"/>
</dbReference>
<evidence type="ECO:0000259" key="13">
    <source>
        <dbReference type="Pfam" id="PF01593"/>
    </source>
</evidence>
<dbReference type="EC" id="1.3.3.15" evidence="6 12"/>
<feature type="domain" description="Amine oxidase" evidence="13">
    <location>
        <begin position="13"/>
        <end position="440"/>
    </location>
</feature>
<comment type="caution">
    <text evidence="14">The sequence shown here is derived from an EMBL/GenBank/DDBJ whole genome shotgun (WGS) entry which is preliminary data.</text>
</comment>
<evidence type="ECO:0000256" key="1">
    <source>
        <dbReference type="ARBA" id="ARBA00001755"/>
    </source>
</evidence>
<dbReference type="GO" id="GO:0006783">
    <property type="term" value="P:heme biosynthetic process"/>
    <property type="evidence" value="ECO:0007669"/>
    <property type="project" value="UniProtKB-UniRule"/>
</dbReference>
<protein>
    <recommendedName>
        <fullName evidence="7 12">Coproporphyrinogen III oxidase</fullName>
        <ecNumber evidence="6 12">1.3.3.15</ecNumber>
    </recommendedName>
</protein>
<organism evidence="14 15">
    <name type="scientific">Ilumatobacter fluminis</name>
    <dbReference type="NCBI Taxonomy" id="467091"/>
    <lineage>
        <taxon>Bacteria</taxon>
        <taxon>Bacillati</taxon>
        <taxon>Actinomycetota</taxon>
        <taxon>Acidimicrobiia</taxon>
        <taxon>Acidimicrobiales</taxon>
        <taxon>Ilumatobacteraceae</taxon>
        <taxon>Ilumatobacter</taxon>
    </lineage>
</organism>
<dbReference type="SUPFAM" id="SSF54373">
    <property type="entry name" value="FAD-linked reductases, C-terminal domain"/>
    <property type="match status" value="1"/>
</dbReference>
<dbReference type="InterPro" id="IPR002937">
    <property type="entry name" value="Amino_oxidase"/>
</dbReference>
<keyword evidence="15" id="KW-1185">Reference proteome</keyword>
<comment type="cofactor">
    <cofactor evidence="2 12">
        <name>FAD</name>
        <dbReference type="ChEBI" id="CHEBI:57692"/>
    </cofactor>
</comment>
<dbReference type="PANTHER" id="PTHR42923">
    <property type="entry name" value="PROTOPORPHYRINOGEN OXIDASE"/>
    <property type="match status" value="1"/>
</dbReference>
<dbReference type="Gene3D" id="3.90.660.20">
    <property type="entry name" value="Protoporphyrinogen oxidase, mitochondrial, domain 2"/>
    <property type="match status" value="1"/>
</dbReference>
<name>A0A4R7I241_9ACTN</name>
<dbReference type="GO" id="GO:0004729">
    <property type="term" value="F:oxygen-dependent protoporphyrinogen oxidase activity"/>
    <property type="evidence" value="ECO:0007669"/>
    <property type="project" value="UniProtKB-UniRule"/>
</dbReference>
<comment type="subcellular location">
    <subcellularLocation>
        <location evidence="12">Cytoplasm</location>
    </subcellularLocation>
</comment>
<dbReference type="PANTHER" id="PTHR42923:SF3">
    <property type="entry name" value="PROTOPORPHYRINOGEN OXIDASE"/>
    <property type="match status" value="1"/>
</dbReference>
<evidence type="ECO:0000256" key="4">
    <source>
        <dbReference type="ARBA" id="ARBA00004744"/>
    </source>
</evidence>
<dbReference type="GO" id="GO:0005737">
    <property type="term" value="C:cytoplasm"/>
    <property type="evidence" value="ECO:0007669"/>
    <property type="project" value="UniProtKB-SubCell"/>
</dbReference>
<keyword evidence="8 12" id="KW-0285">Flavoprotein</keyword>
<comment type="pathway">
    <text evidence="4 12">Porphyrin-containing compound metabolism; protoheme biosynthesis.</text>
</comment>
<dbReference type="InterPro" id="IPR050464">
    <property type="entry name" value="Zeta_carotene_desat/Oxidored"/>
</dbReference>
<sequence>MAERRALVVGAGIAGLAAARELVDGFDHVEIREADERVGGKLRSSSFAGLPHVDEGADAYLLRAPDASRLADEVGLTDIVSPTSASASVWHDGLHDIPGGLVLGMPSKVRPFATSSLLSWRGKARAALEPFLPATDPDDCLGALVRARFGDEVQERLVDALVGSIYAADTDRWSLEAVPQLAGLARGNRSLLLAGRRRPAPPSPAGPIFGAPATSMGSLASAAAADAERLGVVVRTGTPVSALDRDGDRWRVDDDPFDAVVLATPASATARLLGTAAADGAAAIGAIETADVIMVRLVQPDWPDRLAGRSGYLVPKPDQRLVTAASFASQKWAHWRPDGGQLLRISLGRDALPVMHLSDDEVITAVTDEVGRHLSIDLQPSELAITRWRGAFPQYRPHHHRLVAGARAALPVGVALAGASYDGIGVPACIASGRAAAESIKQSTARTDGSLT</sequence>
<evidence type="ECO:0000313" key="15">
    <source>
        <dbReference type="Proteomes" id="UP000294558"/>
    </source>
</evidence>
<dbReference type="Gene3D" id="3.50.50.60">
    <property type="entry name" value="FAD/NAD(P)-binding domain"/>
    <property type="match status" value="1"/>
</dbReference>
<keyword evidence="9 12" id="KW-0274">FAD</keyword>
<dbReference type="Pfam" id="PF01593">
    <property type="entry name" value="Amino_oxidase"/>
    <property type="match status" value="1"/>
</dbReference>
<gene>
    <name evidence="14" type="ORF">BDK89_3268</name>
</gene>
<comment type="function">
    <text evidence="3 12">Involved in coproporphyrin-dependent heme b biosynthesis. Catalyzes the oxidation of coproporphyrinogen III to coproporphyrin III.</text>
</comment>
<evidence type="ECO:0000256" key="11">
    <source>
        <dbReference type="ARBA" id="ARBA00023133"/>
    </source>
</evidence>
<dbReference type="Proteomes" id="UP000294558">
    <property type="component" value="Unassembled WGS sequence"/>
</dbReference>
<dbReference type="EMBL" id="SOAU01000001">
    <property type="protein sequence ID" value="TDT17657.1"/>
    <property type="molecule type" value="Genomic_DNA"/>
</dbReference>
<evidence type="ECO:0000256" key="3">
    <source>
        <dbReference type="ARBA" id="ARBA00002185"/>
    </source>
</evidence>
<dbReference type="InterPro" id="IPR004572">
    <property type="entry name" value="Protoporphyrinogen_oxidase"/>
</dbReference>
<dbReference type="RefSeq" id="WP_133869932.1">
    <property type="nucleotide sequence ID" value="NZ_SOAU01000001.1"/>
</dbReference>
<comment type="similarity">
    <text evidence="5 12">Belongs to the protoporphyrinogen/coproporphyrinogen oxidase family. Coproporphyrinogen III oxidase subfamily.</text>
</comment>